<accession>A0A3T0KV76</accession>
<dbReference type="AlphaFoldDB" id="A0A3T0KV76"/>
<dbReference type="EMBL" id="CP026095">
    <property type="protein sequence ID" value="AZV44312.1"/>
    <property type="molecule type" value="Genomic_DNA"/>
</dbReference>
<organism evidence="1 2">
    <name type="scientific">Peribacillus asahii</name>
    <dbReference type="NCBI Taxonomy" id="228899"/>
    <lineage>
        <taxon>Bacteria</taxon>
        <taxon>Bacillati</taxon>
        <taxon>Bacillota</taxon>
        <taxon>Bacilli</taxon>
        <taxon>Bacillales</taxon>
        <taxon>Bacillaceae</taxon>
        <taxon>Peribacillus</taxon>
    </lineage>
</organism>
<evidence type="ECO:0000313" key="2">
    <source>
        <dbReference type="Proteomes" id="UP000283095"/>
    </source>
</evidence>
<gene>
    <name evidence="1" type="ORF">BAOM_3703</name>
</gene>
<name>A0A3T0KV76_9BACI</name>
<evidence type="ECO:0000313" key="1">
    <source>
        <dbReference type="EMBL" id="AZV44312.1"/>
    </source>
</evidence>
<protein>
    <submittedName>
        <fullName evidence="1">Uncharacterized protein</fullName>
    </submittedName>
</protein>
<dbReference type="Proteomes" id="UP000283095">
    <property type="component" value="Chromosome"/>
</dbReference>
<dbReference type="KEGG" id="pasa:BAOM_3703"/>
<proteinExistence type="predicted"/>
<reference evidence="1 2" key="1">
    <citation type="submission" date="2018-01" db="EMBL/GenBank/DDBJ databases">
        <title>Bacillus asahii Genome sequencing and assembly.</title>
        <authorList>
            <person name="Jiang H."/>
            <person name="Feng Y."/>
            <person name="Zhao F."/>
            <person name="Lin X."/>
        </authorList>
    </citation>
    <scope>NUCLEOTIDE SEQUENCE [LARGE SCALE GENOMIC DNA]</scope>
    <source>
        <strain evidence="1 2">OM18</strain>
    </source>
</reference>
<dbReference type="RefSeq" id="WP_164853276.1">
    <property type="nucleotide sequence ID" value="NZ_CP026095.1"/>
</dbReference>
<sequence>MSEKCFYCTSDIQENGIHHVTFHVTNEHRDETLCDECYQEWLQGIKE</sequence>